<evidence type="ECO:0000313" key="2">
    <source>
        <dbReference type="Proteomes" id="UP001606305"/>
    </source>
</evidence>
<accession>A0ABW7GCM7</accession>
<dbReference type="Gene3D" id="3.20.20.100">
    <property type="entry name" value="NADP-dependent oxidoreductase domain"/>
    <property type="match status" value="1"/>
</dbReference>
<gene>
    <name evidence="1" type="ORF">ACG00X_23020</name>
</gene>
<name>A0ABW7GCM7_9BURK</name>
<dbReference type="InterPro" id="IPR036812">
    <property type="entry name" value="NAD(P)_OxRdtase_dom_sf"/>
</dbReference>
<comment type="caution">
    <text evidence="1">The sequence shown here is derived from an EMBL/GenBank/DDBJ whole genome shotgun (WGS) entry which is preliminary data.</text>
</comment>
<dbReference type="Proteomes" id="UP001606305">
    <property type="component" value="Unassembled WGS sequence"/>
</dbReference>
<organism evidence="1 2">
    <name type="scientific">Pelomonas nitida</name>
    <dbReference type="NCBI Taxonomy" id="3299027"/>
    <lineage>
        <taxon>Bacteria</taxon>
        <taxon>Pseudomonadati</taxon>
        <taxon>Pseudomonadota</taxon>
        <taxon>Betaproteobacteria</taxon>
        <taxon>Burkholderiales</taxon>
        <taxon>Sphaerotilaceae</taxon>
        <taxon>Roseateles</taxon>
    </lineage>
</organism>
<evidence type="ECO:0000313" key="1">
    <source>
        <dbReference type="EMBL" id="MFG6459715.1"/>
    </source>
</evidence>
<sequence>MSSLFGADRLVLGTLHLRQRPEREVNEVLDAFLEAGGRTVDLATLYGGLPLLRTVGRHLRRSGVRVRSLLKIGYLEQLSDYRNPDPWFELADRAREALGLDDPTLMLHEADWALWWRAQASKGEVCTPADAPRIAACWQPWSERVHRLTGQALGIAGNHAPALLTVFASAGSPPGMTLLVAKQMDLLWRSAEPLVEKVQAAGGRAILGAPWHQGWLRSMDLLIKRRPELATEAKSLVSLCDEAGWSVADAALPFLLRHVPTALLAFGAATREEVEQAFRSLNRPLPDPLYQSIAALGRDMPPMGPLIPFECK</sequence>
<dbReference type="SUPFAM" id="SSF51430">
    <property type="entry name" value="NAD(P)-linked oxidoreductase"/>
    <property type="match status" value="1"/>
</dbReference>
<dbReference type="EMBL" id="JBIGIA010000028">
    <property type="protein sequence ID" value="MFG6459715.1"/>
    <property type="molecule type" value="Genomic_DNA"/>
</dbReference>
<reference evidence="1 2" key="1">
    <citation type="submission" date="2024-09" db="EMBL/GenBank/DDBJ databases">
        <title>Novel species of the genus Pelomonas and Roseateles isolated from streams.</title>
        <authorList>
            <person name="Lu H."/>
        </authorList>
    </citation>
    <scope>NUCLEOTIDE SEQUENCE [LARGE SCALE GENOMIC DNA]</scope>
    <source>
        <strain evidence="1 2">BYS96W</strain>
    </source>
</reference>
<proteinExistence type="predicted"/>
<protein>
    <recommendedName>
        <fullName evidence="3">Aldo/keto reductase</fullName>
    </recommendedName>
</protein>
<dbReference type="RefSeq" id="WP_394492002.1">
    <property type="nucleotide sequence ID" value="NZ_JBIGIA010000028.1"/>
</dbReference>
<keyword evidence="2" id="KW-1185">Reference proteome</keyword>
<evidence type="ECO:0008006" key="3">
    <source>
        <dbReference type="Google" id="ProtNLM"/>
    </source>
</evidence>